<reference evidence="1 2" key="1">
    <citation type="journal article" date="2017" name="BMC Biol.">
        <title>Genomic innovations, transcriptional plasticity and gene loss underlying the evolution and divergence of two highly polyphagous and invasive Helicoverpa pest species.</title>
        <authorList>
            <person name="Pearce S.L."/>
            <person name="Clarke D.F."/>
            <person name="East P.D."/>
            <person name="Elfekih S."/>
            <person name="Gordon K.H."/>
            <person name="Jermiin L.S."/>
            <person name="McGaughran A."/>
            <person name="Oakeshott J.G."/>
            <person name="Papanikolaou A."/>
            <person name="Perera O.P."/>
            <person name="Rane R.V."/>
            <person name="Richards S."/>
            <person name="Tay W.T."/>
            <person name="Walsh T.K."/>
            <person name="Anderson A."/>
            <person name="Anderson C.J."/>
            <person name="Asgari S."/>
            <person name="Board P.G."/>
            <person name="Bretschneider A."/>
            <person name="Campbell P.M."/>
            <person name="Chertemps T."/>
            <person name="Christeller J.T."/>
            <person name="Coppin C.W."/>
            <person name="Downes S.J."/>
            <person name="Duan G."/>
            <person name="Farnsworth C.A."/>
            <person name="Good R.T."/>
            <person name="Han L.B."/>
            <person name="Han Y.C."/>
            <person name="Hatje K."/>
            <person name="Horne I."/>
            <person name="Huang Y.P."/>
            <person name="Hughes D.S."/>
            <person name="Jacquin-Joly E."/>
            <person name="James W."/>
            <person name="Jhangiani S."/>
            <person name="Kollmar M."/>
            <person name="Kuwar S.S."/>
            <person name="Li S."/>
            <person name="Liu N.Y."/>
            <person name="Maibeche M.T."/>
            <person name="Miller J.R."/>
            <person name="Montagne N."/>
            <person name="Perry T."/>
            <person name="Qu J."/>
            <person name="Song S.V."/>
            <person name="Sutton G.G."/>
            <person name="Vogel H."/>
            <person name="Walenz B.P."/>
            <person name="Xu W."/>
            <person name="Zhang H.J."/>
            <person name="Zou Z."/>
            <person name="Batterham P."/>
            <person name="Edwards O.R."/>
            <person name="Feyereisen R."/>
            <person name="Gibbs R.A."/>
            <person name="Heckel D.G."/>
            <person name="McGrath A."/>
            <person name="Robin C."/>
            <person name="Scherer S.E."/>
            <person name="Worley K.C."/>
            <person name="Wu Y.D."/>
        </authorList>
    </citation>
    <scope>NUCLEOTIDE SEQUENCE [LARGE SCALE GENOMIC DNA]</scope>
    <source>
        <strain evidence="1">Harm_GR_Male_#8</strain>
        <tissue evidence="1">Whole organism</tissue>
    </source>
</reference>
<dbReference type="Proteomes" id="UP000249218">
    <property type="component" value="Unassembled WGS sequence"/>
</dbReference>
<gene>
    <name evidence="1" type="primary">HaOG203075</name>
    <name evidence="1" type="ORF">B5X24_HaOG203075</name>
</gene>
<name>A0A2W1BRP4_HELAM</name>
<keyword evidence="2" id="KW-1185">Reference proteome</keyword>
<organism evidence="1 2">
    <name type="scientific">Helicoverpa armigera</name>
    <name type="common">Cotton bollworm</name>
    <name type="synonym">Heliothis armigera</name>
    <dbReference type="NCBI Taxonomy" id="29058"/>
    <lineage>
        <taxon>Eukaryota</taxon>
        <taxon>Metazoa</taxon>
        <taxon>Ecdysozoa</taxon>
        <taxon>Arthropoda</taxon>
        <taxon>Hexapoda</taxon>
        <taxon>Insecta</taxon>
        <taxon>Pterygota</taxon>
        <taxon>Neoptera</taxon>
        <taxon>Endopterygota</taxon>
        <taxon>Lepidoptera</taxon>
        <taxon>Glossata</taxon>
        <taxon>Ditrysia</taxon>
        <taxon>Noctuoidea</taxon>
        <taxon>Noctuidae</taxon>
        <taxon>Heliothinae</taxon>
        <taxon>Helicoverpa</taxon>
    </lineage>
</organism>
<evidence type="ECO:0000313" key="1">
    <source>
        <dbReference type="EMBL" id="PZC77708.1"/>
    </source>
</evidence>
<dbReference type="EMBL" id="KZ149922">
    <property type="protein sequence ID" value="PZC77708.1"/>
    <property type="molecule type" value="Genomic_DNA"/>
</dbReference>
<protein>
    <submittedName>
        <fullName evidence="1">Uncharacterized protein</fullName>
    </submittedName>
</protein>
<dbReference type="AlphaFoldDB" id="A0A2W1BRP4"/>
<accession>A0A2W1BRP4</accession>
<sequence length="125" mass="14141">MLHSGRPEVEGSIHFLEHSAGRVATPRHTPEMSCSLSCFIVEKRLPHLAFTLPDLSTESNSLDDRRLGRHAISSGVYPDCDCPLDDNSSPSHRVHSALCNNELVMNHIEYYCLDMFMKKINVKYL</sequence>
<proteinExistence type="predicted"/>
<evidence type="ECO:0000313" key="2">
    <source>
        <dbReference type="Proteomes" id="UP000249218"/>
    </source>
</evidence>